<organism evidence="1 2">
    <name type="scientific">Streptomyces rapamycinicus (strain ATCC 29253 / DSM 41530 / NRRL 5491 / AYB-994)</name>
    <name type="common">Streptomyces hygroscopicus (strain ATCC 29253)</name>
    <dbReference type="NCBI Taxonomy" id="1343740"/>
    <lineage>
        <taxon>Bacteria</taxon>
        <taxon>Bacillati</taxon>
        <taxon>Actinomycetota</taxon>
        <taxon>Actinomycetes</taxon>
        <taxon>Kitasatosporales</taxon>
        <taxon>Streptomycetaceae</taxon>
        <taxon>Streptomyces</taxon>
        <taxon>Streptomyces violaceusniger group</taxon>
    </lineage>
</organism>
<dbReference type="HOGENOM" id="CLU_2248012_0_0_11"/>
<dbReference type="AlphaFoldDB" id="A0A0A0NUN3"/>
<evidence type="ECO:0000313" key="2">
    <source>
        <dbReference type="Proteomes" id="UP000281594"/>
    </source>
</evidence>
<reference evidence="1 2" key="1">
    <citation type="journal article" date="2018" name="J. Biol. Chem.">
        <title>Discovery of the actinoplanic acid pathway in Streptomyces rapamycinicus reveals a genetically conserved synergism with rapamycin.</title>
        <authorList>
            <person name="Mrak P."/>
            <person name="Krastel P."/>
            <person name="Pivk Lukancic P."/>
            <person name="Tao J."/>
            <person name="Pistorius D."/>
            <person name="Moore C.M."/>
        </authorList>
    </citation>
    <scope>NUCLEOTIDE SEQUENCE [LARGE SCALE GENOMIC DNA]</scope>
    <source>
        <strain evidence="1 2">NRRL 5491</strain>
    </source>
</reference>
<dbReference type="RefSeq" id="WP_020874805.1">
    <property type="nucleotide sequence ID" value="NC_022785.1"/>
</dbReference>
<dbReference type="EMBL" id="QYCY01000004">
    <property type="protein sequence ID" value="RLV71832.1"/>
    <property type="molecule type" value="Genomic_DNA"/>
</dbReference>
<accession>A0A0A0NUN3</accession>
<proteinExistence type="predicted"/>
<dbReference type="Proteomes" id="UP000281594">
    <property type="component" value="Unassembled WGS sequence"/>
</dbReference>
<gene>
    <name evidence="1" type="ORF">D3C57_144935</name>
</gene>
<protein>
    <submittedName>
        <fullName evidence="1">Uncharacterized protein</fullName>
    </submittedName>
</protein>
<evidence type="ECO:0000313" key="1">
    <source>
        <dbReference type="EMBL" id="RLV71832.1"/>
    </source>
</evidence>
<dbReference type="STRING" id="1343740.M271_49825"/>
<comment type="caution">
    <text evidence="1">The sequence shown here is derived from an EMBL/GenBank/DDBJ whole genome shotgun (WGS) entry which is preliminary data.</text>
</comment>
<name>A0A0A0NUN3_STRRN</name>
<dbReference type="KEGG" id="src:M271_49825"/>
<sequence length="110" mass="12210">MYVQVDLRTPAATPVELQEIDDFRAFKLVVLSPDGRPDGLEDALRDVGSIGPDGHAYLRIDAVRRLAGNTAEDPAWTTAFDQMIDYARSRGWVTCDATLRAHQELRRGPA</sequence>